<dbReference type="GO" id="GO:0000976">
    <property type="term" value="F:transcription cis-regulatory region binding"/>
    <property type="evidence" value="ECO:0007669"/>
    <property type="project" value="TreeGrafter"/>
</dbReference>
<dbReference type="InterPro" id="IPR009057">
    <property type="entry name" value="Homeodomain-like_sf"/>
</dbReference>
<dbReference type="Gene3D" id="1.10.357.10">
    <property type="entry name" value="Tetracycline Repressor, domain 2"/>
    <property type="match status" value="1"/>
</dbReference>
<evidence type="ECO:0000256" key="3">
    <source>
        <dbReference type="ARBA" id="ARBA00023163"/>
    </source>
</evidence>
<feature type="DNA-binding region" description="H-T-H motif" evidence="4">
    <location>
        <begin position="25"/>
        <end position="44"/>
    </location>
</feature>
<reference evidence="6 7" key="1">
    <citation type="submission" date="2020-04" db="EMBL/GenBank/DDBJ databases">
        <title>MicrobeNet Type strains.</title>
        <authorList>
            <person name="Nicholson A.C."/>
        </authorList>
    </citation>
    <scope>NUCLEOTIDE SEQUENCE [LARGE SCALE GENOMIC DNA]</scope>
    <source>
        <strain evidence="6 7">DSM 45078</strain>
    </source>
</reference>
<dbReference type="Pfam" id="PF00440">
    <property type="entry name" value="TetR_N"/>
    <property type="match status" value="1"/>
</dbReference>
<dbReference type="PANTHER" id="PTHR30055:SF234">
    <property type="entry name" value="HTH-TYPE TRANSCRIPTIONAL REGULATOR BETI"/>
    <property type="match status" value="1"/>
</dbReference>
<keyword evidence="2 4" id="KW-0238">DNA-binding</keyword>
<feature type="domain" description="HTH tetR-type" evidence="5">
    <location>
        <begin position="2"/>
        <end position="62"/>
    </location>
</feature>
<dbReference type="PROSITE" id="PS50977">
    <property type="entry name" value="HTH_TETR_2"/>
    <property type="match status" value="1"/>
</dbReference>
<dbReference type="GO" id="GO:0003700">
    <property type="term" value="F:DNA-binding transcription factor activity"/>
    <property type="evidence" value="ECO:0007669"/>
    <property type="project" value="TreeGrafter"/>
</dbReference>
<evidence type="ECO:0000256" key="4">
    <source>
        <dbReference type="PROSITE-ProRule" id="PRU00335"/>
    </source>
</evidence>
<evidence type="ECO:0000313" key="7">
    <source>
        <dbReference type="Proteomes" id="UP000565715"/>
    </source>
</evidence>
<protein>
    <submittedName>
        <fullName evidence="6">TetR/AcrR family transcriptional regulator</fullName>
    </submittedName>
</protein>
<gene>
    <name evidence="6" type="ORF">HGA13_21765</name>
</gene>
<dbReference type="Proteomes" id="UP000565715">
    <property type="component" value="Unassembled WGS sequence"/>
</dbReference>
<keyword evidence="7" id="KW-1185">Reference proteome</keyword>
<evidence type="ECO:0000256" key="2">
    <source>
        <dbReference type="ARBA" id="ARBA00023125"/>
    </source>
</evidence>
<evidence type="ECO:0000313" key="6">
    <source>
        <dbReference type="EMBL" id="NKY35679.1"/>
    </source>
</evidence>
<dbReference type="PANTHER" id="PTHR30055">
    <property type="entry name" value="HTH-TYPE TRANSCRIPTIONAL REGULATOR RUTR"/>
    <property type="match status" value="1"/>
</dbReference>
<dbReference type="SUPFAM" id="SSF46689">
    <property type="entry name" value="Homeodomain-like"/>
    <property type="match status" value="1"/>
</dbReference>
<keyword evidence="3" id="KW-0804">Transcription</keyword>
<keyword evidence="1" id="KW-0805">Transcription regulation</keyword>
<evidence type="ECO:0000259" key="5">
    <source>
        <dbReference type="PROSITE" id="PS50977"/>
    </source>
</evidence>
<dbReference type="InterPro" id="IPR050109">
    <property type="entry name" value="HTH-type_TetR-like_transc_reg"/>
</dbReference>
<proteinExistence type="predicted"/>
<dbReference type="EMBL" id="JAAXOO010000005">
    <property type="protein sequence ID" value="NKY35679.1"/>
    <property type="molecule type" value="Genomic_DNA"/>
</dbReference>
<evidence type="ECO:0000256" key="1">
    <source>
        <dbReference type="ARBA" id="ARBA00023015"/>
    </source>
</evidence>
<dbReference type="RefSeq" id="WP_068048002.1">
    <property type="nucleotide sequence ID" value="NZ_JAAXOO010000005.1"/>
</dbReference>
<comment type="caution">
    <text evidence="6">The sequence shown here is derived from an EMBL/GenBank/DDBJ whole genome shotgun (WGS) entry which is preliminary data.</text>
</comment>
<organism evidence="6 7">
    <name type="scientific">Nocardia speluncae</name>
    <dbReference type="NCBI Taxonomy" id="419477"/>
    <lineage>
        <taxon>Bacteria</taxon>
        <taxon>Bacillati</taxon>
        <taxon>Actinomycetota</taxon>
        <taxon>Actinomycetes</taxon>
        <taxon>Mycobacteriales</taxon>
        <taxon>Nocardiaceae</taxon>
        <taxon>Nocardia</taxon>
    </lineage>
</organism>
<sequence>MTTAREALLERVVVWFAANGVGDTSMRTVAEGVGTSHRMLHYHFGSRDGLLEAVVTATWGRQNLVLAELLESSADPYRAAYAFWDRIAGEATLVAPLFFEVAAAAMQGKSWAVPLRQWIGQWREVLTTLFIRAGHEPDVAALRAQMALAMARGLLFELAITGEKGRAAADTAIRAFLESTKVSASSSDLRHTAIRSH</sequence>
<name>A0A846XK70_9NOCA</name>
<dbReference type="AlphaFoldDB" id="A0A846XK70"/>
<dbReference type="InterPro" id="IPR001647">
    <property type="entry name" value="HTH_TetR"/>
</dbReference>
<accession>A0A846XK70</accession>